<dbReference type="PANTHER" id="PTHR37987:SF1">
    <property type="entry name" value="OXO-4-HYDROXY-4-CARBOXY-5-UREIDOIMIDAZOLINE DECARBOXYLASE DOMAIN-CONTAINING PROTEIN"/>
    <property type="match status" value="1"/>
</dbReference>
<dbReference type="EMBL" id="NPHW01006810">
    <property type="protein sequence ID" value="OXV05535.1"/>
    <property type="molecule type" value="Genomic_DNA"/>
</dbReference>
<dbReference type="GO" id="GO:0006144">
    <property type="term" value="P:purine nucleobase metabolic process"/>
    <property type="evidence" value="ECO:0007669"/>
    <property type="project" value="UniProtKB-KW"/>
</dbReference>
<dbReference type="SUPFAM" id="SSF158694">
    <property type="entry name" value="UraD-Like"/>
    <property type="match status" value="1"/>
</dbReference>
<dbReference type="Pfam" id="PF09349">
    <property type="entry name" value="OHCU_decarbox"/>
    <property type="match status" value="1"/>
</dbReference>
<evidence type="ECO:0000313" key="5">
    <source>
        <dbReference type="Proteomes" id="UP000243515"/>
    </source>
</evidence>
<proteinExistence type="predicted"/>
<evidence type="ECO:0000256" key="2">
    <source>
        <dbReference type="SAM" id="MobiDB-lite"/>
    </source>
</evidence>
<gene>
    <name evidence="4" type="ORF">Egran_06696</name>
</gene>
<reference evidence="4 5" key="1">
    <citation type="journal article" date="2015" name="Environ. Microbiol.">
        <title>Metagenome sequence of Elaphomyces granulatus from sporocarp tissue reveals Ascomycota ectomycorrhizal fingerprints of genome expansion and a Proteobacteria-rich microbiome.</title>
        <authorList>
            <person name="Quandt C.A."/>
            <person name="Kohler A."/>
            <person name="Hesse C.N."/>
            <person name="Sharpton T.J."/>
            <person name="Martin F."/>
            <person name="Spatafora J.W."/>
        </authorList>
    </citation>
    <scope>NUCLEOTIDE SEQUENCE [LARGE SCALE GENOMIC DNA]</scope>
    <source>
        <strain evidence="4 5">OSC145934</strain>
    </source>
</reference>
<dbReference type="OrthoDB" id="5398391at2759"/>
<name>A0A232LN06_9EURO</name>
<protein>
    <recommendedName>
        <fullName evidence="3">Oxo-4-hydroxy-4-carboxy-5-ureidoimidazoline decarboxylase domain-containing protein</fullName>
    </recommendedName>
</protein>
<keyword evidence="5" id="KW-1185">Reference proteome</keyword>
<organism evidence="4 5">
    <name type="scientific">Elaphomyces granulatus</name>
    <dbReference type="NCBI Taxonomy" id="519963"/>
    <lineage>
        <taxon>Eukaryota</taxon>
        <taxon>Fungi</taxon>
        <taxon>Dikarya</taxon>
        <taxon>Ascomycota</taxon>
        <taxon>Pezizomycotina</taxon>
        <taxon>Eurotiomycetes</taxon>
        <taxon>Eurotiomycetidae</taxon>
        <taxon>Eurotiales</taxon>
        <taxon>Elaphomycetaceae</taxon>
        <taxon>Elaphomyces</taxon>
    </lineage>
</organism>
<evidence type="ECO:0000313" key="4">
    <source>
        <dbReference type="EMBL" id="OXV05535.1"/>
    </source>
</evidence>
<feature type="compositionally biased region" description="Basic and acidic residues" evidence="2">
    <location>
        <begin position="149"/>
        <end position="158"/>
    </location>
</feature>
<keyword evidence="1" id="KW-0659">Purine metabolism</keyword>
<dbReference type="InterPro" id="IPR036778">
    <property type="entry name" value="OHCU_decarboxylase_sf"/>
</dbReference>
<accession>A0A232LN06</accession>
<sequence length="247" mass="27844">MTLHYYSRHAILYYHYRAPVRPLHGRCWCLVIISCQLQPRTVQLGKIISELANQLLPAIPTMASLAGLPVEKRLQLLDTLFEPSPELQSLMSAALTDQSFNSYEELIEDVGKRLSALSTSNSPDDGDFLKRILGSHPRLGESNPVAKADMSELSRREQANLNSGSGTQAEELAARLRALNWEYEATFPGLRYVTFVNRRARDVIMQEMRCRIDRGDMNCEIKETIQAMCDIANDRANKLDLTKSIGC</sequence>
<feature type="domain" description="Oxo-4-hydroxy-4-carboxy-5-ureidoimidazoline decarboxylase" evidence="3">
    <location>
        <begin position="68"/>
        <end position="237"/>
    </location>
</feature>
<evidence type="ECO:0000256" key="1">
    <source>
        <dbReference type="ARBA" id="ARBA00022631"/>
    </source>
</evidence>
<dbReference type="Proteomes" id="UP000243515">
    <property type="component" value="Unassembled WGS sequence"/>
</dbReference>
<comment type="caution">
    <text evidence="4">The sequence shown here is derived from an EMBL/GenBank/DDBJ whole genome shotgun (WGS) entry which is preliminary data.</text>
</comment>
<dbReference type="PANTHER" id="PTHR37987">
    <property type="entry name" value="CHROMOSOME 9, WHOLE GENOME SHOTGUN SEQUENCE"/>
    <property type="match status" value="1"/>
</dbReference>
<evidence type="ECO:0000259" key="3">
    <source>
        <dbReference type="Pfam" id="PF09349"/>
    </source>
</evidence>
<dbReference type="InterPro" id="IPR018020">
    <property type="entry name" value="OHCU_decarboxylase"/>
</dbReference>
<feature type="region of interest" description="Disordered" evidence="2">
    <location>
        <begin position="139"/>
        <end position="167"/>
    </location>
</feature>
<dbReference type="AlphaFoldDB" id="A0A232LN06"/>
<dbReference type="Gene3D" id="1.10.3330.10">
    <property type="entry name" value="Oxo-4-hydroxy-4-carboxy-5-ureidoimidazoline decarboxylase"/>
    <property type="match status" value="1"/>
</dbReference>